<keyword evidence="1" id="KW-0812">Transmembrane</keyword>
<dbReference type="Proteomes" id="UP000279833">
    <property type="component" value="Unassembled WGS sequence"/>
</dbReference>
<accession>A0A183K1G7</accession>
<gene>
    <name evidence="2" type="ORF">SCUD_LOCUS8830</name>
</gene>
<reference evidence="2 3" key="2">
    <citation type="submission" date="2018-11" db="EMBL/GenBank/DDBJ databases">
        <authorList>
            <consortium name="Pathogen Informatics"/>
        </authorList>
    </citation>
    <scope>NUCLEOTIDE SEQUENCE [LARGE SCALE GENOMIC DNA]</scope>
    <source>
        <strain evidence="2">Dakar</strain>
        <strain evidence="3">Dakar, Senegal</strain>
    </source>
</reference>
<keyword evidence="1" id="KW-1133">Transmembrane helix</keyword>
<evidence type="ECO:0000313" key="2">
    <source>
        <dbReference type="EMBL" id="VDP32721.1"/>
    </source>
</evidence>
<dbReference type="EMBL" id="UZAK01032927">
    <property type="protein sequence ID" value="VDP32721.1"/>
    <property type="molecule type" value="Genomic_DNA"/>
</dbReference>
<keyword evidence="3" id="KW-1185">Reference proteome</keyword>
<evidence type="ECO:0000313" key="4">
    <source>
        <dbReference type="WBParaSite" id="SCUD_0000883001-mRNA-1"/>
    </source>
</evidence>
<evidence type="ECO:0000313" key="3">
    <source>
        <dbReference type="Proteomes" id="UP000279833"/>
    </source>
</evidence>
<protein>
    <submittedName>
        <fullName evidence="4">Phosphate-starvation-inducible protein PsiE</fullName>
    </submittedName>
</protein>
<keyword evidence="1" id="KW-0472">Membrane</keyword>
<sequence length="45" mass="5174">MKINSVHVQILLIEIIVNIILLYGIYDLLNQYLINYIKNVGAVTD</sequence>
<feature type="transmembrane region" description="Helical" evidence="1">
    <location>
        <begin position="6"/>
        <end position="29"/>
    </location>
</feature>
<name>A0A183K1G7_9TREM</name>
<dbReference type="AlphaFoldDB" id="A0A183K1G7"/>
<evidence type="ECO:0000256" key="1">
    <source>
        <dbReference type="SAM" id="Phobius"/>
    </source>
</evidence>
<proteinExistence type="predicted"/>
<dbReference type="WBParaSite" id="SCUD_0000883001-mRNA-1">
    <property type="protein sequence ID" value="SCUD_0000883001-mRNA-1"/>
    <property type="gene ID" value="SCUD_0000883001"/>
</dbReference>
<reference evidence="4" key="1">
    <citation type="submission" date="2016-06" db="UniProtKB">
        <authorList>
            <consortium name="WormBaseParasite"/>
        </authorList>
    </citation>
    <scope>IDENTIFICATION</scope>
</reference>
<organism evidence="4">
    <name type="scientific">Schistosoma curassoni</name>
    <dbReference type="NCBI Taxonomy" id="6186"/>
    <lineage>
        <taxon>Eukaryota</taxon>
        <taxon>Metazoa</taxon>
        <taxon>Spiralia</taxon>
        <taxon>Lophotrochozoa</taxon>
        <taxon>Platyhelminthes</taxon>
        <taxon>Trematoda</taxon>
        <taxon>Digenea</taxon>
        <taxon>Strigeidida</taxon>
        <taxon>Schistosomatoidea</taxon>
        <taxon>Schistosomatidae</taxon>
        <taxon>Schistosoma</taxon>
    </lineage>
</organism>